<feature type="compositionally biased region" description="Low complexity" evidence="1">
    <location>
        <begin position="341"/>
        <end position="350"/>
    </location>
</feature>
<name>M0DKX3_9EURY</name>
<reference evidence="2 3" key="1">
    <citation type="journal article" date="2014" name="PLoS Genet.">
        <title>Phylogenetically driven sequencing of extremely halophilic archaea reveals strategies for static and dynamic osmo-response.</title>
        <authorList>
            <person name="Becker E.A."/>
            <person name="Seitzer P.M."/>
            <person name="Tritt A."/>
            <person name="Larsen D."/>
            <person name="Krusor M."/>
            <person name="Yao A.I."/>
            <person name="Wu D."/>
            <person name="Madern D."/>
            <person name="Eisen J.A."/>
            <person name="Darling A.E."/>
            <person name="Facciotti M.T."/>
        </authorList>
    </citation>
    <scope>NUCLEOTIDE SEQUENCE [LARGE SCALE GENOMIC DNA]</scope>
    <source>
        <strain evidence="2 3">DSM 14210</strain>
    </source>
</reference>
<dbReference type="Proteomes" id="UP000011523">
    <property type="component" value="Unassembled WGS sequence"/>
</dbReference>
<dbReference type="OrthoDB" id="204605at2157"/>
<accession>M0DKX3</accession>
<feature type="compositionally biased region" description="Low complexity" evidence="1">
    <location>
        <begin position="479"/>
        <end position="494"/>
    </location>
</feature>
<feature type="compositionally biased region" description="Low complexity" evidence="1">
    <location>
        <begin position="361"/>
        <end position="370"/>
    </location>
</feature>
<dbReference type="AlphaFoldDB" id="M0DKX3"/>
<gene>
    <name evidence="2" type="ORF">C472_12555</name>
</gene>
<sequence>MNNHNQDLRVSARSCRLTAAADGDEDGPPWRFGGIAVAAGDILHNRQGERVLFTAEELKAAAESQAGEPLTKDHPEDDHGRPKYPPDVDESIGKVSKAGWVDEREGVGYEASTHDETVASGVQAGSYEVSVHPFFDTEPYDGPEADLKAVDITFGDLSVVSKGDSPSNTAQWGPNQALAAWTETADISSELTAADVDEDDDTRSLIRRLAERVGIADSQDRRGGVFFPDQTSDGESVGIADASFDDAPWLISIHAPGEEYADVGDGLGPELGMSEPYDPGEYPSEPRISLDEPVEEDQTLFALLRYHADGEVSEPIPRSDGGYYLDSAFVAAAPEGVMDVDGGQATAGAADGDEPAESGSGADTDTQMGDTDGGTNDGPSDPDGGDVDGDDNKTLGEMTPDEAADELGDALREQGFVTEDDADQLVNEAGAQAEKEQKVDQIVAKSDDYDEEDREDLMASADTLIDKEFKRVRGEAAANLPGNAGAAGTLTAGGDSPVDEYGTGVKED</sequence>
<organism evidence="2 3">
    <name type="scientific">Halorubrum tebenquichense DSM 14210</name>
    <dbReference type="NCBI Taxonomy" id="1227485"/>
    <lineage>
        <taxon>Archaea</taxon>
        <taxon>Methanobacteriati</taxon>
        <taxon>Methanobacteriota</taxon>
        <taxon>Stenosarchaea group</taxon>
        <taxon>Halobacteria</taxon>
        <taxon>Halobacteriales</taxon>
        <taxon>Haloferacaceae</taxon>
        <taxon>Halorubrum</taxon>
    </lineage>
</organism>
<protein>
    <recommendedName>
        <fullName evidence="4">DUF2213 domain-containing protein</fullName>
    </recommendedName>
</protein>
<feature type="compositionally biased region" description="Basic and acidic residues" evidence="1">
    <location>
        <begin position="70"/>
        <end position="86"/>
    </location>
</feature>
<proteinExistence type="predicted"/>
<evidence type="ECO:0008006" key="4">
    <source>
        <dbReference type="Google" id="ProtNLM"/>
    </source>
</evidence>
<feature type="region of interest" description="Disordered" evidence="1">
    <location>
        <begin position="479"/>
        <end position="508"/>
    </location>
</feature>
<dbReference type="RefSeq" id="WP_006630158.1">
    <property type="nucleotide sequence ID" value="NZ_AOJD01000064.1"/>
</dbReference>
<feature type="region of interest" description="Disordered" evidence="1">
    <location>
        <begin position="341"/>
        <end position="414"/>
    </location>
</feature>
<comment type="caution">
    <text evidence="2">The sequence shown here is derived from an EMBL/GenBank/DDBJ whole genome shotgun (WGS) entry which is preliminary data.</text>
</comment>
<feature type="compositionally biased region" description="Acidic residues" evidence="1">
    <location>
        <begin position="399"/>
        <end position="408"/>
    </location>
</feature>
<feature type="region of interest" description="Disordered" evidence="1">
    <location>
        <begin position="261"/>
        <end position="288"/>
    </location>
</feature>
<evidence type="ECO:0000313" key="2">
    <source>
        <dbReference type="EMBL" id="ELZ35367.1"/>
    </source>
</evidence>
<evidence type="ECO:0000256" key="1">
    <source>
        <dbReference type="SAM" id="MobiDB-lite"/>
    </source>
</evidence>
<dbReference type="PATRIC" id="fig|1227485.3.peg.2463"/>
<keyword evidence="3" id="KW-1185">Reference proteome</keyword>
<feature type="region of interest" description="Disordered" evidence="1">
    <location>
        <begin position="58"/>
        <end position="99"/>
    </location>
</feature>
<dbReference type="EMBL" id="AOJD01000064">
    <property type="protein sequence ID" value="ELZ35367.1"/>
    <property type="molecule type" value="Genomic_DNA"/>
</dbReference>
<evidence type="ECO:0000313" key="3">
    <source>
        <dbReference type="Proteomes" id="UP000011523"/>
    </source>
</evidence>